<dbReference type="Gene3D" id="3.10.180.10">
    <property type="entry name" value="2,3-Dihydroxybiphenyl 1,2-Dioxygenase, domain 1"/>
    <property type="match status" value="1"/>
</dbReference>
<dbReference type="OrthoDB" id="9813630at2"/>
<evidence type="ECO:0000313" key="4">
    <source>
        <dbReference type="Proteomes" id="UP000053372"/>
    </source>
</evidence>
<dbReference type="Pfam" id="PF00903">
    <property type="entry name" value="Glyoxalase"/>
    <property type="match status" value="1"/>
</dbReference>
<dbReference type="EMBL" id="LMTZ01000097">
    <property type="protein sequence ID" value="KST66378.1"/>
    <property type="molecule type" value="Genomic_DNA"/>
</dbReference>
<reference evidence="3 4" key="1">
    <citation type="journal article" date="2015" name="Genome Announc.">
        <title>Draft Genome of the Euendolithic (true boring) Cyanobacterium Mastigocoleus testarum strain BC008.</title>
        <authorList>
            <person name="Guida B.S."/>
            <person name="Garcia-Pichel F."/>
        </authorList>
    </citation>
    <scope>NUCLEOTIDE SEQUENCE [LARGE SCALE GENOMIC DNA]</scope>
    <source>
        <strain evidence="3 4">BC008</strain>
    </source>
</reference>
<dbReference type="InterPro" id="IPR029068">
    <property type="entry name" value="Glyas_Bleomycin-R_OHBP_Dase"/>
</dbReference>
<dbReference type="CDD" id="cd06587">
    <property type="entry name" value="VOC"/>
    <property type="match status" value="1"/>
</dbReference>
<evidence type="ECO:0000313" key="2">
    <source>
        <dbReference type="EMBL" id="KST66378.1"/>
    </source>
</evidence>
<organism evidence="3 4">
    <name type="scientific">Mastigocoleus testarum BC008</name>
    <dbReference type="NCBI Taxonomy" id="371196"/>
    <lineage>
        <taxon>Bacteria</taxon>
        <taxon>Bacillati</taxon>
        <taxon>Cyanobacteriota</taxon>
        <taxon>Cyanophyceae</taxon>
        <taxon>Nostocales</taxon>
        <taxon>Hapalosiphonaceae</taxon>
        <taxon>Mastigocoleus</taxon>
    </lineage>
</organism>
<name>A0A0V7ZQF0_9CYAN</name>
<accession>A0A0V7ZQF0</accession>
<protein>
    <submittedName>
        <fullName evidence="3">Bleomycin resistance protein</fullName>
    </submittedName>
</protein>
<keyword evidence="4" id="KW-1185">Reference proteome</keyword>
<dbReference type="InterPro" id="IPR037523">
    <property type="entry name" value="VOC_core"/>
</dbReference>
<comment type="caution">
    <text evidence="3">The sequence shown here is derived from an EMBL/GenBank/DDBJ whole genome shotgun (WGS) entry which is preliminary data.</text>
</comment>
<dbReference type="SUPFAM" id="SSF54593">
    <property type="entry name" value="Glyoxalase/Bleomycin resistance protein/Dihydroxybiphenyl dioxygenase"/>
    <property type="match status" value="1"/>
</dbReference>
<dbReference type="PROSITE" id="PS51819">
    <property type="entry name" value="VOC"/>
    <property type="match status" value="1"/>
</dbReference>
<evidence type="ECO:0000259" key="1">
    <source>
        <dbReference type="PROSITE" id="PS51819"/>
    </source>
</evidence>
<sequence>MNFHRFEHINQSCKNLDVTRQFYQTLFPQWYVRAEGEEDGWKWMHFGERQFYLSLNQYLDSSTVSPSMGHVDHIGFVIENSEAMKALLDENGIDYSIYISPETKCRIYVDDPDGTQVELVEYNESYELK</sequence>
<dbReference type="RefSeq" id="WP_027842692.1">
    <property type="nucleotide sequence ID" value="NZ_LMTZ01000095.1"/>
</dbReference>
<dbReference type="EMBL" id="LMTZ01000095">
    <property type="protein sequence ID" value="KST66699.1"/>
    <property type="molecule type" value="Genomic_DNA"/>
</dbReference>
<dbReference type="InterPro" id="IPR004360">
    <property type="entry name" value="Glyas_Fos-R_dOase_dom"/>
</dbReference>
<evidence type="ECO:0000313" key="3">
    <source>
        <dbReference type="EMBL" id="KST66699.1"/>
    </source>
</evidence>
<feature type="domain" description="VOC" evidence="1">
    <location>
        <begin position="5"/>
        <end position="122"/>
    </location>
</feature>
<dbReference type="AlphaFoldDB" id="A0A0V7ZQF0"/>
<dbReference type="Proteomes" id="UP000053372">
    <property type="component" value="Unassembled WGS sequence"/>
</dbReference>
<proteinExistence type="predicted"/>
<gene>
    <name evidence="2" type="ORF">BC008_25750</name>
    <name evidence="3" type="ORF">BC008_26275</name>
</gene>